<proteinExistence type="inferred from homology"/>
<dbReference type="Gene3D" id="3.90.780.10">
    <property type="entry name" value="5'-Nucleotidase, C-terminal domain"/>
    <property type="match status" value="1"/>
</dbReference>
<feature type="domain" description="5'-Nucleotidase C-terminal" evidence="4">
    <location>
        <begin position="324"/>
        <end position="476"/>
    </location>
</feature>
<dbReference type="SUPFAM" id="SSF56300">
    <property type="entry name" value="Metallo-dependent phosphatases"/>
    <property type="match status" value="1"/>
</dbReference>
<dbReference type="InterPro" id="IPR036907">
    <property type="entry name" value="5'-Nucleotdase_C_sf"/>
</dbReference>
<name>A0ABX8W4V6_9LACO</name>
<dbReference type="RefSeq" id="WP_220221107.1">
    <property type="nucleotide sequence ID" value="NZ_CP048268.1"/>
</dbReference>
<protein>
    <submittedName>
        <fullName evidence="5">Bifunctional metallophosphatase/5'-nucleotidase</fullName>
    </submittedName>
</protein>
<dbReference type="Pfam" id="PF02872">
    <property type="entry name" value="5_nucleotid_C"/>
    <property type="match status" value="1"/>
</dbReference>
<dbReference type="InterPro" id="IPR006179">
    <property type="entry name" value="5_nucleotidase/apyrase"/>
</dbReference>
<dbReference type="InterPro" id="IPR029052">
    <property type="entry name" value="Metallo-depent_PP-like"/>
</dbReference>
<reference evidence="5 6" key="1">
    <citation type="submission" date="2020-01" db="EMBL/GenBank/DDBJ databases">
        <title>Vast differences in strain-level diversity in the gut microbiota of two closely related honey bee species.</title>
        <authorList>
            <person name="Ellegaard K.M."/>
            <person name="Suenami S."/>
            <person name="Miyazaki R."/>
            <person name="Engel P."/>
        </authorList>
    </citation>
    <scope>NUCLEOTIDE SEQUENCE [LARGE SCALE GENOMIC DNA]</scope>
    <source>
        <strain evidence="5 6">ESL0416</strain>
    </source>
</reference>
<evidence type="ECO:0000259" key="4">
    <source>
        <dbReference type="Pfam" id="PF02872"/>
    </source>
</evidence>
<evidence type="ECO:0000256" key="2">
    <source>
        <dbReference type="RuleBase" id="RU362119"/>
    </source>
</evidence>
<keyword evidence="6" id="KW-1185">Reference proteome</keyword>
<dbReference type="SUPFAM" id="SSF55816">
    <property type="entry name" value="5'-nucleotidase (syn. UDP-sugar hydrolase), C-terminal domain"/>
    <property type="match status" value="1"/>
</dbReference>
<evidence type="ECO:0000313" key="6">
    <source>
        <dbReference type="Proteomes" id="UP000826550"/>
    </source>
</evidence>
<evidence type="ECO:0000259" key="3">
    <source>
        <dbReference type="Pfam" id="PF00149"/>
    </source>
</evidence>
<keyword evidence="2" id="KW-0547">Nucleotide-binding</keyword>
<dbReference type="PANTHER" id="PTHR11575:SF6">
    <property type="entry name" value="2',3'-CYCLIC-NUCLEOTIDE 2'-PHOSPHODIESTERASE_3'-NUCLEOTIDASE"/>
    <property type="match status" value="1"/>
</dbReference>
<dbReference type="Gene3D" id="3.60.21.10">
    <property type="match status" value="1"/>
</dbReference>
<dbReference type="Pfam" id="PF00149">
    <property type="entry name" value="Metallophos"/>
    <property type="match status" value="1"/>
</dbReference>
<gene>
    <name evidence="5" type="ORF">GYM71_04760</name>
</gene>
<dbReference type="InterPro" id="IPR004843">
    <property type="entry name" value="Calcineurin-like_PHP"/>
</dbReference>
<evidence type="ECO:0000313" key="5">
    <source>
        <dbReference type="EMBL" id="QYN52761.1"/>
    </source>
</evidence>
<dbReference type="EMBL" id="CP048268">
    <property type="protein sequence ID" value="QYN52761.1"/>
    <property type="molecule type" value="Genomic_DNA"/>
</dbReference>
<sequence>MKLVFLSSSDIHGYILPTDYQNQHDTDAPIGLARVSAIFKAEQARYGKENVILTDAGDYLQGSPLASYVHSVKNYRALSKYVAFDQAIGYDARCLGNHDFNYGLDYLKYFLSHNSSPIVNSNILDQTTNQPAFGNDYLIIEKNGLKIGLIGLTTQKVPSWEPAAHVAGLRFASAYEQASYYAQLLRPQVDVLAVLYHGGFEKDPESGQITEPATGENEGYQILTQIPEIDIMLTGHQHRRMSLVAHDTAIVQPGYRGEAVGKVVLEIDEQTRKIKTKTASLIDAKDFAPDPEMIKLAATLNKETQIWLDQPVAELAQPAPINNAEQARIKGAPFVNLLQQMQLYFTHADVSATAVMSDTAKGFGKSVTMRDILLNYPYANQLCKVKLTGQELREIIEYSLSFLTKDAMGQVTFLPAKRDQLFNFDIFYPINYQADIKKKLGHRLTKLELNGQPIEDRKTYYLAVNNYRAMGGGFYPGYAPEKITSILAKDYVQMFQEFLTKAKPQVDCKPNFLLQ</sequence>
<organism evidence="5 6">
    <name type="scientific">Lactobacillus panisapium</name>
    <dbReference type="NCBI Taxonomy" id="2012495"/>
    <lineage>
        <taxon>Bacteria</taxon>
        <taxon>Bacillati</taxon>
        <taxon>Bacillota</taxon>
        <taxon>Bacilli</taxon>
        <taxon>Lactobacillales</taxon>
        <taxon>Lactobacillaceae</taxon>
        <taxon>Lactobacillus</taxon>
    </lineage>
</organism>
<comment type="similarity">
    <text evidence="2">Belongs to the 5'-nucleotidase family.</text>
</comment>
<keyword evidence="2" id="KW-0378">Hydrolase</keyword>
<evidence type="ECO:0000256" key="1">
    <source>
        <dbReference type="ARBA" id="ARBA00022729"/>
    </source>
</evidence>
<dbReference type="PRINTS" id="PR01607">
    <property type="entry name" value="APYRASEFAMLY"/>
</dbReference>
<dbReference type="PANTHER" id="PTHR11575">
    <property type="entry name" value="5'-NUCLEOTIDASE-RELATED"/>
    <property type="match status" value="1"/>
</dbReference>
<feature type="domain" description="Calcineurin-like phosphoesterase" evidence="3">
    <location>
        <begin position="9"/>
        <end position="239"/>
    </location>
</feature>
<accession>A0ABX8W4V6</accession>
<keyword evidence="1" id="KW-0732">Signal</keyword>
<dbReference type="Proteomes" id="UP000826550">
    <property type="component" value="Chromosome"/>
</dbReference>
<dbReference type="InterPro" id="IPR008334">
    <property type="entry name" value="5'-Nucleotdase_C"/>
</dbReference>